<evidence type="ECO:0000256" key="1">
    <source>
        <dbReference type="ARBA" id="ARBA00023172"/>
    </source>
</evidence>
<dbReference type="GO" id="GO:0006310">
    <property type="term" value="P:DNA recombination"/>
    <property type="evidence" value="ECO:0007669"/>
    <property type="project" value="UniProtKB-KW"/>
</dbReference>
<keyword evidence="1" id="KW-0233">DNA recombination</keyword>
<feature type="non-terminal residue" evidence="3">
    <location>
        <position position="1"/>
    </location>
</feature>
<dbReference type="GO" id="GO:0003677">
    <property type="term" value="F:DNA binding"/>
    <property type="evidence" value="ECO:0007669"/>
    <property type="project" value="InterPro"/>
</dbReference>
<gene>
    <name evidence="3" type="ORF">PMEA_00017329</name>
</gene>
<dbReference type="AlphaFoldDB" id="A0AAU9VQF0"/>
<evidence type="ECO:0000256" key="2">
    <source>
        <dbReference type="SAM" id="MobiDB-lite"/>
    </source>
</evidence>
<name>A0AAU9VQF0_9CNID</name>
<dbReference type="EMBL" id="CALNXJ010000003">
    <property type="protein sequence ID" value="CAH3035456.1"/>
    <property type="molecule type" value="Genomic_DNA"/>
</dbReference>
<dbReference type="InterPro" id="IPR013762">
    <property type="entry name" value="Integrase-like_cat_sf"/>
</dbReference>
<protein>
    <submittedName>
        <fullName evidence="3">Uncharacterized protein</fullName>
    </submittedName>
</protein>
<keyword evidence="4" id="KW-1185">Reference proteome</keyword>
<evidence type="ECO:0000313" key="3">
    <source>
        <dbReference type="EMBL" id="CAH3035456.1"/>
    </source>
</evidence>
<feature type="compositionally biased region" description="Low complexity" evidence="2">
    <location>
        <begin position="225"/>
        <end position="238"/>
    </location>
</feature>
<reference evidence="3 4" key="1">
    <citation type="submission" date="2022-05" db="EMBL/GenBank/DDBJ databases">
        <authorList>
            <consortium name="Genoscope - CEA"/>
            <person name="William W."/>
        </authorList>
    </citation>
    <scope>NUCLEOTIDE SEQUENCE [LARGE SCALE GENOMIC DNA]</scope>
</reference>
<sequence>ITPKQIAEFERSQAARNAICLFGQLSGAHCLDMTQANYTLTRDFLLLQISIDNANRAGALANMKMGELNSAVKHDDEYVVHVSDQKTFTTHGPARIILSPKLYSWMAIFVREARSKVAGTTANPNSNVFLTWNGEPMVSSQINKAIISVWKKAQVDGNPSSTLLRKSAVSRVHTASESNEARGNLADLMAHNLQTANKYYRLQKKSKSSVQASKQLRSIMREHTSVSPSPSASEAVVPKTSRGSWNEDKEALIKTVFKDEIEHKTITLATVKTKISDHPKLREEDPKRVLDKVRAQWRFSKSPPEPQCLPSEVETLEQRVERAFQAESETASEIIPPTSVSGSVRNVFTATELDRLQKLFRNMIEKSYPISKPQIKMILEKEDWGVEMLKKVSLDTIVNRLKYERRQNRASKMSKQ</sequence>
<dbReference type="Gene3D" id="1.10.443.10">
    <property type="entry name" value="Intergrase catalytic core"/>
    <property type="match status" value="1"/>
</dbReference>
<dbReference type="GO" id="GO:0015074">
    <property type="term" value="P:DNA integration"/>
    <property type="evidence" value="ECO:0007669"/>
    <property type="project" value="InterPro"/>
</dbReference>
<organism evidence="3 4">
    <name type="scientific">Pocillopora meandrina</name>
    <dbReference type="NCBI Taxonomy" id="46732"/>
    <lineage>
        <taxon>Eukaryota</taxon>
        <taxon>Metazoa</taxon>
        <taxon>Cnidaria</taxon>
        <taxon>Anthozoa</taxon>
        <taxon>Hexacorallia</taxon>
        <taxon>Scleractinia</taxon>
        <taxon>Astrocoeniina</taxon>
        <taxon>Pocilloporidae</taxon>
        <taxon>Pocillopora</taxon>
    </lineage>
</organism>
<evidence type="ECO:0000313" key="4">
    <source>
        <dbReference type="Proteomes" id="UP001159428"/>
    </source>
</evidence>
<dbReference type="InterPro" id="IPR011010">
    <property type="entry name" value="DNA_brk_join_enz"/>
</dbReference>
<dbReference type="Proteomes" id="UP001159428">
    <property type="component" value="Unassembled WGS sequence"/>
</dbReference>
<proteinExistence type="predicted"/>
<accession>A0AAU9VQF0</accession>
<comment type="caution">
    <text evidence="3">The sequence shown here is derived from an EMBL/GenBank/DDBJ whole genome shotgun (WGS) entry which is preliminary data.</text>
</comment>
<feature type="region of interest" description="Disordered" evidence="2">
    <location>
        <begin position="221"/>
        <end position="242"/>
    </location>
</feature>
<dbReference type="SUPFAM" id="SSF56349">
    <property type="entry name" value="DNA breaking-rejoining enzymes"/>
    <property type="match status" value="1"/>
</dbReference>